<feature type="domain" description="AMP-dependent synthetase/ligase" evidence="3">
    <location>
        <begin position="38"/>
        <end position="402"/>
    </location>
</feature>
<comment type="caution">
    <text evidence="5">The sequence shown here is derived from an EMBL/GenBank/DDBJ whole genome shotgun (WGS) entry which is preliminary data.</text>
</comment>
<protein>
    <submittedName>
        <fullName evidence="5">AMP-binding protein</fullName>
    </submittedName>
</protein>
<evidence type="ECO:0000256" key="1">
    <source>
        <dbReference type="ARBA" id="ARBA00006432"/>
    </source>
</evidence>
<gene>
    <name evidence="5" type="ORF">H0A68_14785</name>
</gene>
<dbReference type="PANTHER" id="PTHR43201:SF5">
    <property type="entry name" value="MEDIUM-CHAIN ACYL-COA LIGASE ACSF2, MITOCHONDRIAL"/>
    <property type="match status" value="1"/>
</dbReference>
<sequence length="563" mass="61877">MRDIRYPIEGVIYHPEERARGYLERSVWRPQTVGGVLRETASRCPERTALITDEGSLTFRELDELTDRLAAAMLRLGLRAPDRVIFQMGTTIETALALLACYKAGIVPVCSLPQHRQLEIGALIRQTGARGYFVQGDFGRADLPDFAAQMMADYPGVEHLIVARGSASQTGHAMGSMIDGMPLLQAREQLFGNEPGCEDVLSFQLSGGTTGSPKIIPRFHAEYLAHALACARRYRLDETERIIWALPLLHNAAQVYVLMPVIAMGVSAVLMPRVDVPRMMELIDQHRVTRAMSIGPIAPQIMAYPDLARHDLSSLRLFITMSAADHLERHLGVPCSNLFGITEGLLLGSPADAPDYVRHHTQGKSGCVEDEIVLLEPESETPVKPGEMGELCFRGPATLPGFFNAPDANARSFTAHGFYRTGDMMTAHVVDGDTFYTFGGRLRDNINRGGEKIGCEEVEALINTHPAVSEARLVAMPDPVYGEKGCIFIIPRPGSLAPSVPELGAFLVEKGLAKYKCPERVEHIDAFPVTKVGKLDKAALRTRIAQVLNREAAMRRESDDDQD</sequence>
<evidence type="ECO:0000259" key="4">
    <source>
        <dbReference type="Pfam" id="PF13193"/>
    </source>
</evidence>
<dbReference type="GO" id="GO:0006631">
    <property type="term" value="P:fatty acid metabolic process"/>
    <property type="evidence" value="ECO:0007669"/>
    <property type="project" value="TreeGrafter"/>
</dbReference>
<reference evidence="5 6" key="1">
    <citation type="submission" date="2020-07" db="EMBL/GenBank/DDBJ databases">
        <title>Taxonomic revisions and descriptions of new bacterial species based on genomic comparisons in the high-G+C-content subgroup of the family Alcaligenaceae.</title>
        <authorList>
            <person name="Szabo A."/>
            <person name="Felfoldi T."/>
        </authorList>
    </citation>
    <scope>NUCLEOTIDE SEQUENCE [LARGE SCALE GENOMIC DNA]</scope>
    <source>
        <strain evidence="5 6">DSM 25264</strain>
    </source>
</reference>
<dbReference type="AlphaFoldDB" id="A0A853FEP9"/>
<dbReference type="OrthoDB" id="9766486at2"/>
<dbReference type="Gene3D" id="2.30.38.10">
    <property type="entry name" value="Luciferase, Domain 3"/>
    <property type="match status" value="1"/>
</dbReference>
<name>A0A853FEP9_9BURK</name>
<dbReference type="Pfam" id="PF13193">
    <property type="entry name" value="AMP-binding_C"/>
    <property type="match status" value="1"/>
</dbReference>
<organism evidence="5 6">
    <name type="scientific">Allopusillimonas soli</name>
    <dbReference type="NCBI Taxonomy" id="659016"/>
    <lineage>
        <taxon>Bacteria</taxon>
        <taxon>Pseudomonadati</taxon>
        <taxon>Pseudomonadota</taxon>
        <taxon>Betaproteobacteria</taxon>
        <taxon>Burkholderiales</taxon>
        <taxon>Alcaligenaceae</taxon>
        <taxon>Allopusillimonas</taxon>
    </lineage>
</organism>
<dbReference type="SUPFAM" id="SSF56801">
    <property type="entry name" value="Acetyl-CoA synthetase-like"/>
    <property type="match status" value="1"/>
</dbReference>
<accession>A0A853FEP9</accession>
<dbReference type="Gene3D" id="3.40.50.980">
    <property type="match status" value="2"/>
</dbReference>
<evidence type="ECO:0000313" key="6">
    <source>
        <dbReference type="Proteomes" id="UP000580517"/>
    </source>
</evidence>
<keyword evidence="2" id="KW-0436">Ligase</keyword>
<dbReference type="InterPro" id="IPR025110">
    <property type="entry name" value="AMP-bd_C"/>
</dbReference>
<keyword evidence="6" id="KW-1185">Reference proteome</keyword>
<dbReference type="PROSITE" id="PS00455">
    <property type="entry name" value="AMP_BINDING"/>
    <property type="match status" value="1"/>
</dbReference>
<dbReference type="InterPro" id="IPR020845">
    <property type="entry name" value="AMP-binding_CS"/>
</dbReference>
<dbReference type="RefSeq" id="WP_129970154.1">
    <property type="nucleotide sequence ID" value="NZ_JACCEW010000004.1"/>
</dbReference>
<feature type="domain" description="AMP-binding enzyme C-terminal" evidence="4">
    <location>
        <begin position="457"/>
        <end position="534"/>
    </location>
</feature>
<comment type="similarity">
    <text evidence="1">Belongs to the ATP-dependent AMP-binding enzyme family.</text>
</comment>
<dbReference type="Gene3D" id="3.30.300.30">
    <property type="match status" value="1"/>
</dbReference>
<evidence type="ECO:0000259" key="3">
    <source>
        <dbReference type="Pfam" id="PF00501"/>
    </source>
</evidence>
<dbReference type="Pfam" id="PF00501">
    <property type="entry name" value="AMP-binding"/>
    <property type="match status" value="1"/>
</dbReference>
<dbReference type="InterPro" id="IPR045851">
    <property type="entry name" value="AMP-bd_C_sf"/>
</dbReference>
<dbReference type="EMBL" id="JACCEW010000004">
    <property type="protein sequence ID" value="NYT38152.1"/>
    <property type="molecule type" value="Genomic_DNA"/>
</dbReference>
<dbReference type="Proteomes" id="UP000580517">
    <property type="component" value="Unassembled WGS sequence"/>
</dbReference>
<dbReference type="InterPro" id="IPR000873">
    <property type="entry name" value="AMP-dep_synth/lig_dom"/>
</dbReference>
<dbReference type="GO" id="GO:0031956">
    <property type="term" value="F:medium-chain fatty acid-CoA ligase activity"/>
    <property type="evidence" value="ECO:0007669"/>
    <property type="project" value="TreeGrafter"/>
</dbReference>
<dbReference type="PANTHER" id="PTHR43201">
    <property type="entry name" value="ACYL-COA SYNTHETASE"/>
    <property type="match status" value="1"/>
</dbReference>
<proteinExistence type="inferred from homology"/>
<evidence type="ECO:0000256" key="2">
    <source>
        <dbReference type="ARBA" id="ARBA00022598"/>
    </source>
</evidence>
<evidence type="ECO:0000313" key="5">
    <source>
        <dbReference type="EMBL" id="NYT38152.1"/>
    </source>
</evidence>